<dbReference type="HOGENOM" id="CLU_2531016_0_0_1"/>
<reference evidence="1" key="1">
    <citation type="journal article" date="2009" name="Rice">
        <title>De Novo Next Generation Sequencing of Plant Genomes.</title>
        <authorList>
            <person name="Rounsley S."/>
            <person name="Marri P.R."/>
            <person name="Yu Y."/>
            <person name="He R."/>
            <person name="Sisneros N."/>
            <person name="Goicoechea J.L."/>
            <person name="Lee S.J."/>
            <person name="Angelova A."/>
            <person name="Kudrna D."/>
            <person name="Luo M."/>
            <person name="Affourtit J."/>
            <person name="Desany B."/>
            <person name="Knight J."/>
            <person name="Niazi F."/>
            <person name="Egholm M."/>
            <person name="Wing R.A."/>
        </authorList>
    </citation>
    <scope>NUCLEOTIDE SEQUENCE [LARGE SCALE GENOMIC DNA]</scope>
    <source>
        <strain evidence="1">cv. IRGC 105608</strain>
    </source>
</reference>
<organism evidence="1">
    <name type="scientific">Oryza barthii</name>
    <dbReference type="NCBI Taxonomy" id="65489"/>
    <lineage>
        <taxon>Eukaryota</taxon>
        <taxon>Viridiplantae</taxon>
        <taxon>Streptophyta</taxon>
        <taxon>Embryophyta</taxon>
        <taxon>Tracheophyta</taxon>
        <taxon>Spermatophyta</taxon>
        <taxon>Magnoliopsida</taxon>
        <taxon>Liliopsida</taxon>
        <taxon>Poales</taxon>
        <taxon>Poaceae</taxon>
        <taxon>BOP clade</taxon>
        <taxon>Oryzoideae</taxon>
        <taxon>Oryzeae</taxon>
        <taxon>Oryzinae</taxon>
        <taxon>Oryza</taxon>
    </lineage>
</organism>
<dbReference type="Gramene" id="OBART01G40860.2">
    <property type="protein sequence ID" value="OBART01G40860.2"/>
    <property type="gene ID" value="OBART01G40860"/>
</dbReference>
<reference evidence="1" key="2">
    <citation type="submission" date="2015-03" db="UniProtKB">
        <authorList>
            <consortium name="EnsemblPlants"/>
        </authorList>
    </citation>
    <scope>IDENTIFICATION</scope>
</reference>
<sequence>MEMDKFSSSYQPSWPPAQATVDVVGSVETYAARQEEEVLGSASRRLRPWRLWRHRRRRRFGKVRVRGLVVTVAVAVTLAEEGRS</sequence>
<name>A0A0D3EXI9_9ORYZ</name>
<dbReference type="AlphaFoldDB" id="A0A0D3EXI9"/>
<evidence type="ECO:0000313" key="2">
    <source>
        <dbReference type="Proteomes" id="UP000026960"/>
    </source>
</evidence>
<proteinExistence type="predicted"/>
<evidence type="ECO:0000313" key="1">
    <source>
        <dbReference type="EnsemblPlants" id="OBART01G40860.2"/>
    </source>
</evidence>
<dbReference type="Proteomes" id="UP000026960">
    <property type="component" value="Chromosome 1"/>
</dbReference>
<dbReference type="EnsemblPlants" id="OBART01G40860.2">
    <property type="protein sequence ID" value="OBART01G40860.2"/>
    <property type="gene ID" value="OBART01G40860"/>
</dbReference>
<accession>A0A0D3EXI9</accession>
<protein>
    <submittedName>
        <fullName evidence="1">Uncharacterized protein</fullName>
    </submittedName>
</protein>
<keyword evidence="2" id="KW-1185">Reference proteome</keyword>